<accession>H6BX41</accession>
<keyword evidence="3" id="KW-0479">Metal-binding</keyword>
<dbReference type="InParanoid" id="H6BX41"/>
<evidence type="ECO:0000256" key="4">
    <source>
        <dbReference type="ARBA" id="ARBA00023004"/>
    </source>
</evidence>
<dbReference type="Proteomes" id="UP000007304">
    <property type="component" value="Unassembled WGS sequence"/>
</dbReference>
<evidence type="ECO:0000313" key="7">
    <source>
        <dbReference type="Proteomes" id="UP000007304"/>
    </source>
</evidence>
<dbReference type="OrthoDB" id="445007at2759"/>
<keyword evidence="7" id="KW-1185">Reference proteome</keyword>
<dbReference type="InterPro" id="IPR008775">
    <property type="entry name" value="Phytyl_CoA_dOase-like"/>
</dbReference>
<dbReference type="AlphaFoldDB" id="H6BX41"/>
<dbReference type="VEuPathDB" id="FungiDB:HMPREF1120_03468"/>
<dbReference type="RefSeq" id="XP_009155788.1">
    <property type="nucleotide sequence ID" value="XM_009157540.1"/>
</dbReference>
<evidence type="ECO:0000256" key="1">
    <source>
        <dbReference type="ARBA" id="ARBA00001962"/>
    </source>
</evidence>
<reference evidence="6" key="1">
    <citation type="submission" date="2011-07" db="EMBL/GenBank/DDBJ databases">
        <title>The Genome Sequence of Exophiala (Wangiella) dermatitidis NIH/UT8656.</title>
        <authorList>
            <consortium name="The Broad Institute Genome Sequencing Platform"/>
            <person name="Cuomo C."/>
            <person name="Wang Z."/>
            <person name="Hunicke-Smith S."/>
            <person name="Szanislo P.J."/>
            <person name="Earl A."/>
            <person name="Young S.K."/>
            <person name="Zeng Q."/>
            <person name="Gargeya S."/>
            <person name="Fitzgerald M."/>
            <person name="Haas B."/>
            <person name="Abouelleil A."/>
            <person name="Alvarado L."/>
            <person name="Arachchi H.M."/>
            <person name="Berlin A."/>
            <person name="Brown A."/>
            <person name="Chapman S.B."/>
            <person name="Chen Z."/>
            <person name="Dunbar C."/>
            <person name="Freedman E."/>
            <person name="Gearin G."/>
            <person name="Gellesch M."/>
            <person name="Goldberg J."/>
            <person name="Griggs A."/>
            <person name="Gujja S."/>
            <person name="Heiman D."/>
            <person name="Howarth C."/>
            <person name="Larson L."/>
            <person name="Lui A."/>
            <person name="MacDonald P.J.P."/>
            <person name="Montmayeur A."/>
            <person name="Murphy C."/>
            <person name="Neiman D."/>
            <person name="Pearson M."/>
            <person name="Priest M."/>
            <person name="Roberts A."/>
            <person name="Saif S."/>
            <person name="Shea T."/>
            <person name="Shenoy N."/>
            <person name="Sisk P."/>
            <person name="Stolte C."/>
            <person name="Sykes S."/>
            <person name="Wortman J."/>
            <person name="Nusbaum C."/>
            <person name="Birren B."/>
        </authorList>
    </citation>
    <scope>NUCLEOTIDE SEQUENCE</scope>
    <source>
        <strain evidence="6">NIH/UT8656</strain>
    </source>
</reference>
<comment type="cofactor">
    <cofactor evidence="1">
        <name>Fe cation</name>
        <dbReference type="ChEBI" id="CHEBI:24875"/>
    </cofactor>
</comment>
<dbReference type="GeneID" id="20308107"/>
<dbReference type="Pfam" id="PF05721">
    <property type="entry name" value="PhyH"/>
    <property type="match status" value="1"/>
</dbReference>
<feature type="compositionally biased region" description="Polar residues" evidence="5">
    <location>
        <begin position="16"/>
        <end position="36"/>
    </location>
</feature>
<organism evidence="6 7">
    <name type="scientific">Exophiala dermatitidis (strain ATCC 34100 / CBS 525.76 / NIH/UT8656)</name>
    <name type="common">Black yeast</name>
    <name type="synonym">Wangiella dermatitidis</name>
    <dbReference type="NCBI Taxonomy" id="858893"/>
    <lineage>
        <taxon>Eukaryota</taxon>
        <taxon>Fungi</taxon>
        <taxon>Dikarya</taxon>
        <taxon>Ascomycota</taxon>
        <taxon>Pezizomycotina</taxon>
        <taxon>Eurotiomycetes</taxon>
        <taxon>Chaetothyriomycetidae</taxon>
        <taxon>Chaetothyriales</taxon>
        <taxon>Herpotrichiellaceae</taxon>
        <taxon>Exophiala</taxon>
    </lineage>
</organism>
<dbReference type="SUPFAM" id="SSF51197">
    <property type="entry name" value="Clavaminate synthase-like"/>
    <property type="match status" value="1"/>
</dbReference>
<protein>
    <recommendedName>
        <fullName evidence="8">Phytanoyl-CoA dioxygenase</fullName>
    </recommendedName>
</protein>
<dbReference type="GO" id="GO:0046872">
    <property type="term" value="F:metal ion binding"/>
    <property type="evidence" value="ECO:0007669"/>
    <property type="project" value="UniProtKB-KW"/>
</dbReference>
<dbReference type="PANTHER" id="PTHR20883">
    <property type="entry name" value="PHYTANOYL-COA DIOXYGENASE DOMAIN CONTAINING 1"/>
    <property type="match status" value="1"/>
</dbReference>
<gene>
    <name evidence="6" type="ORF">HMPREF1120_03468</name>
</gene>
<evidence type="ECO:0000313" key="6">
    <source>
        <dbReference type="EMBL" id="EHY55327.1"/>
    </source>
</evidence>
<dbReference type="EMBL" id="JH226132">
    <property type="protein sequence ID" value="EHY55327.1"/>
    <property type="molecule type" value="Genomic_DNA"/>
</dbReference>
<evidence type="ECO:0000256" key="3">
    <source>
        <dbReference type="ARBA" id="ARBA00022723"/>
    </source>
</evidence>
<dbReference type="OMA" id="AATIQYC"/>
<dbReference type="STRING" id="858893.H6BX41"/>
<dbReference type="eggNOG" id="ENOG502SEX3">
    <property type="taxonomic scope" value="Eukaryota"/>
</dbReference>
<comment type="similarity">
    <text evidence="2">Belongs to the PhyH family.</text>
</comment>
<evidence type="ECO:0000256" key="5">
    <source>
        <dbReference type="SAM" id="MobiDB-lite"/>
    </source>
</evidence>
<dbReference type="HOGENOM" id="CLU_047725_3_0_1"/>
<proteinExistence type="inferred from homology"/>
<sequence length="361" mass="40902">MGPSCLRGESRRVSAPQATQVARTRGNSSIHPPSTQDCCMRRRVHNRILPYVPDHPQRVHSEDAMADKPEIFSKAGRTKPLPQDPVTRADVKHVLEHGYVVIPECFTRAEAKEARDEIVRLLGQNPLGGRNPFEGRNTNRIYSLLNKTRVFDKFTILPRVLALNDYFLDPGYLLSAFHTISINPGEKAQALHHDDGYIQFPRPRPPFGTAIMVAFDEYTSTNGATRIVPGSHKWDSHRRPTEDETIPALCPEGGVVYFLSTLWHGGGANTSSRPRQSATVQYCNPYIRPIENQILAVDPRKLDKIHPRILELMGYRHMDPFIGYADGLGPRRAARRMVRWLQQEVDENPPTFAHESREPKL</sequence>
<keyword evidence="4" id="KW-0408">Iron</keyword>
<evidence type="ECO:0008006" key="8">
    <source>
        <dbReference type="Google" id="ProtNLM"/>
    </source>
</evidence>
<feature type="region of interest" description="Disordered" evidence="5">
    <location>
        <begin position="1"/>
        <end position="36"/>
    </location>
</feature>
<dbReference type="Gene3D" id="2.60.120.620">
    <property type="entry name" value="q2cbj1_9rhob like domain"/>
    <property type="match status" value="1"/>
</dbReference>
<evidence type="ECO:0000256" key="2">
    <source>
        <dbReference type="ARBA" id="ARBA00005830"/>
    </source>
</evidence>
<dbReference type="PANTHER" id="PTHR20883:SF15">
    <property type="entry name" value="PHYTANOYL-COA DIOXYGENASE DOMAIN-CONTAINING PROTEIN 1"/>
    <property type="match status" value="1"/>
</dbReference>
<name>H6BX41_EXODN</name>